<reference evidence="1 2" key="1">
    <citation type="journal article" date="2007" name="PLoS Genet.">
        <title>Patterns and implications of gene gain and loss in the evolution of Prochlorococcus.</title>
        <authorList>
            <person name="Kettler G.C."/>
            <person name="Martiny A.C."/>
            <person name="Huang K."/>
            <person name="Zucker J."/>
            <person name="Coleman M.L."/>
            <person name="Rodrigue S."/>
            <person name="Chen F."/>
            <person name="Lapidus A."/>
            <person name="Ferriera S."/>
            <person name="Johnson J."/>
            <person name="Steglich C."/>
            <person name="Church G.M."/>
            <person name="Richardson P."/>
            <person name="Chisholm S.W."/>
        </authorList>
    </citation>
    <scope>NUCLEOTIDE SEQUENCE [LARGE SCALE GENOMIC DNA]</scope>
    <source>
        <strain evidence="1 2">AS9601</strain>
    </source>
</reference>
<accession>A2BP11</accession>
<name>A2BP11_PROMS</name>
<evidence type="ECO:0000313" key="2">
    <source>
        <dbReference type="Proteomes" id="UP000002590"/>
    </source>
</evidence>
<protein>
    <submittedName>
        <fullName evidence="1">Uncharacterized protein</fullName>
    </submittedName>
</protein>
<evidence type="ECO:0000313" key="1">
    <source>
        <dbReference type="EMBL" id="ABM69522.1"/>
    </source>
</evidence>
<dbReference type="STRING" id="146891.A9601_02341"/>
<dbReference type="EMBL" id="CP000551">
    <property type="protein sequence ID" value="ABM69522.1"/>
    <property type="molecule type" value="Genomic_DNA"/>
</dbReference>
<organism evidence="1 2">
    <name type="scientific">Prochlorococcus marinus (strain AS9601)</name>
    <dbReference type="NCBI Taxonomy" id="146891"/>
    <lineage>
        <taxon>Bacteria</taxon>
        <taxon>Bacillati</taxon>
        <taxon>Cyanobacteriota</taxon>
        <taxon>Cyanophyceae</taxon>
        <taxon>Synechococcales</taxon>
        <taxon>Prochlorococcaceae</taxon>
        <taxon>Prochlorococcus</taxon>
    </lineage>
</organism>
<dbReference type="Proteomes" id="UP000002590">
    <property type="component" value="Chromosome"/>
</dbReference>
<dbReference type="KEGG" id="pmb:A9601_02341"/>
<dbReference type="AlphaFoldDB" id="A2BP11"/>
<proteinExistence type="predicted"/>
<gene>
    <name evidence="1" type="ordered locus">A9601_02341</name>
</gene>
<sequence>MNIIKIEKYLSNTLIACLAYKSIRDYFCSGKVTKIYLKKAKKVTKIFCTNFIFHKFTSLRDNIF</sequence>
<dbReference type="HOGENOM" id="CLU_2864281_0_0_3"/>